<name>A0A1Y3MAE9_9BACI</name>
<dbReference type="Gene3D" id="3.90.76.10">
    <property type="entry name" value="Dipeptide-binding Protein, Domain 1"/>
    <property type="match status" value="1"/>
</dbReference>
<dbReference type="AlphaFoldDB" id="A0A1Y3MAE9"/>
<evidence type="ECO:0000256" key="6">
    <source>
        <dbReference type="ARBA" id="ARBA00022764"/>
    </source>
</evidence>
<evidence type="ECO:0000256" key="3">
    <source>
        <dbReference type="ARBA" id="ARBA00005695"/>
    </source>
</evidence>
<feature type="signal peptide" evidence="14">
    <location>
        <begin position="1"/>
        <end position="22"/>
    </location>
</feature>
<organism evidence="16 17">
    <name type="scientific">Bacillus pseudomycoides</name>
    <dbReference type="NCBI Taxonomy" id="64104"/>
    <lineage>
        <taxon>Bacteria</taxon>
        <taxon>Bacillati</taxon>
        <taxon>Bacillota</taxon>
        <taxon>Bacilli</taxon>
        <taxon>Bacillales</taxon>
        <taxon>Bacillaceae</taxon>
        <taxon>Bacillus</taxon>
        <taxon>Bacillus cereus group</taxon>
    </lineage>
</organism>
<evidence type="ECO:0000256" key="9">
    <source>
        <dbReference type="ARBA" id="ARBA00023139"/>
    </source>
</evidence>
<evidence type="ECO:0000256" key="2">
    <source>
        <dbReference type="ARBA" id="ARBA00004418"/>
    </source>
</evidence>
<keyword evidence="11" id="KW-0449">Lipoprotein</keyword>
<evidence type="ECO:0000256" key="5">
    <source>
        <dbReference type="ARBA" id="ARBA00022729"/>
    </source>
</evidence>
<evidence type="ECO:0000256" key="14">
    <source>
        <dbReference type="SAM" id="SignalP"/>
    </source>
</evidence>
<dbReference type="EMBL" id="MWPX01000037">
    <property type="protein sequence ID" value="OUM46704.1"/>
    <property type="molecule type" value="Genomic_DNA"/>
</dbReference>
<evidence type="ECO:0000259" key="15">
    <source>
        <dbReference type="Pfam" id="PF00496"/>
    </source>
</evidence>
<dbReference type="PANTHER" id="PTHR30290">
    <property type="entry name" value="PERIPLASMIC BINDING COMPONENT OF ABC TRANSPORTER"/>
    <property type="match status" value="1"/>
</dbReference>
<dbReference type="PROSITE" id="PS51257">
    <property type="entry name" value="PROKAR_LIPOPROTEIN"/>
    <property type="match status" value="1"/>
</dbReference>
<dbReference type="FunFam" id="3.10.105.10:FF:000001">
    <property type="entry name" value="Oligopeptide ABC transporter, oligopeptide-binding protein"/>
    <property type="match status" value="1"/>
</dbReference>
<comment type="subunit">
    <text evidence="12">The complex is composed of two ATP-binding proteins (OppD and OppF), two transmembrane proteins (OppB and OppC) and a solute-binding protein (OppA).</text>
</comment>
<evidence type="ECO:0000256" key="10">
    <source>
        <dbReference type="ARBA" id="ARBA00023157"/>
    </source>
</evidence>
<keyword evidence="10" id="KW-1015">Disulfide bond</keyword>
<proteinExistence type="inferred from homology"/>
<dbReference type="Proteomes" id="UP000195321">
    <property type="component" value="Unassembled WGS sequence"/>
</dbReference>
<comment type="caution">
    <text evidence="16">The sequence shown here is derived from an EMBL/GenBank/DDBJ whole genome shotgun (WGS) entry which is preliminary data.</text>
</comment>
<dbReference type="GO" id="GO:0030288">
    <property type="term" value="C:outer membrane-bounded periplasmic space"/>
    <property type="evidence" value="ECO:0007669"/>
    <property type="project" value="UniProtKB-ARBA"/>
</dbReference>
<dbReference type="GO" id="GO:0015031">
    <property type="term" value="P:protein transport"/>
    <property type="evidence" value="ECO:0007669"/>
    <property type="project" value="UniProtKB-KW"/>
</dbReference>
<evidence type="ECO:0000256" key="8">
    <source>
        <dbReference type="ARBA" id="ARBA00022927"/>
    </source>
</evidence>
<comment type="subcellular location">
    <subcellularLocation>
        <location evidence="1">Cell membrane</location>
        <topology evidence="1">Lipid-anchor</topology>
    </subcellularLocation>
    <subcellularLocation>
        <location evidence="2">Periplasm</location>
    </subcellularLocation>
</comment>
<keyword evidence="8" id="KW-0653">Protein transport</keyword>
<feature type="chain" id="PRO_5038829459" description="Periplasmic oligopeptide-binding protein OppA" evidence="14">
    <location>
        <begin position="23"/>
        <end position="540"/>
    </location>
</feature>
<keyword evidence="5 14" id="KW-0732">Signal</keyword>
<dbReference type="PANTHER" id="PTHR30290:SF10">
    <property type="entry name" value="PERIPLASMIC OLIGOPEPTIDE-BINDING PROTEIN-RELATED"/>
    <property type="match status" value="1"/>
</dbReference>
<evidence type="ECO:0000256" key="13">
    <source>
        <dbReference type="ARBA" id="ARBA00072558"/>
    </source>
</evidence>
<dbReference type="InterPro" id="IPR000914">
    <property type="entry name" value="SBP_5_dom"/>
</dbReference>
<evidence type="ECO:0000256" key="1">
    <source>
        <dbReference type="ARBA" id="ARBA00004193"/>
    </source>
</evidence>
<accession>A0A1Y3MAE9</accession>
<keyword evidence="9" id="KW-0564">Palmitate</keyword>
<keyword evidence="4" id="KW-0813">Transport</keyword>
<dbReference type="GO" id="GO:0015833">
    <property type="term" value="P:peptide transport"/>
    <property type="evidence" value="ECO:0007669"/>
    <property type="project" value="UniProtKB-KW"/>
</dbReference>
<sequence length="540" mass="62191">MKKVIRFSLVSTLLLSSFLAGCGKEKTTTKPKEEKKVLQLTETGEIPSLNSLKVTDAVSFNVLNNVMEGLVRLSKNDEVIPGIAQKHEISKDGKTYTFHLRDAKWSNGDPVTAHDFVYAWKQLVNPETGSEYAYIMYDVKNAEKINKKQIGLDELGVKVQDDKTFTVELEHPVPYFTKLLCLPSFYPINEKYAKEQGDKYGLEANKTLYNGPFTLSEWKHEASFTMKKNNQYWDKKEVKLDEVNYQIVKEISTVVNLYQTDKVDRAVISTEFVDKYKNDKELKQYTDSVMYFFRFNENVPILKNKNARLALSMAFDKKGLATSFLNDGSVPANYYVPNGFLKGPDKKDFRETTTEFNKTNVNKAKEYWEKAKQETGTNEVTLEMLNYDLENFKKVGEYIKEQLEKNLPGLTIKVKLQPHSQKLALEKKKEYEMSLSRWLPDYPDPMTYLEVFISESGVNNTGYANAEYDALIKKTKMELGNDEKARWKAMQDAEKMLLDDAVIAPVFQRGLSYLQKPYVKDLYVHQFGPATSLKWADVKK</sequence>
<evidence type="ECO:0000256" key="7">
    <source>
        <dbReference type="ARBA" id="ARBA00022856"/>
    </source>
</evidence>
<reference evidence="16 17" key="1">
    <citation type="submission" date="2017-02" db="EMBL/GenBank/DDBJ databases">
        <title>Bacillus pseudomycoides isolate FSL K6-0042.</title>
        <authorList>
            <person name="Kovac J."/>
        </authorList>
    </citation>
    <scope>NUCLEOTIDE SEQUENCE [LARGE SCALE GENOMIC DNA]</scope>
    <source>
        <strain evidence="16 17">FSL K6-0042</strain>
    </source>
</reference>
<comment type="similarity">
    <text evidence="3">Belongs to the bacterial solute-binding protein 5 family.</text>
</comment>
<dbReference type="Gene3D" id="3.40.190.10">
    <property type="entry name" value="Periplasmic binding protein-like II"/>
    <property type="match status" value="1"/>
</dbReference>
<dbReference type="GO" id="GO:0043190">
    <property type="term" value="C:ATP-binding cassette (ABC) transporter complex"/>
    <property type="evidence" value="ECO:0007669"/>
    <property type="project" value="InterPro"/>
</dbReference>
<evidence type="ECO:0000256" key="12">
    <source>
        <dbReference type="ARBA" id="ARBA00063980"/>
    </source>
</evidence>
<evidence type="ECO:0000256" key="11">
    <source>
        <dbReference type="ARBA" id="ARBA00023288"/>
    </source>
</evidence>
<evidence type="ECO:0000313" key="17">
    <source>
        <dbReference type="Proteomes" id="UP000195321"/>
    </source>
</evidence>
<protein>
    <recommendedName>
        <fullName evidence="13">Periplasmic oligopeptide-binding protein OppA</fullName>
    </recommendedName>
</protein>
<dbReference type="PIRSF" id="PIRSF002741">
    <property type="entry name" value="MppA"/>
    <property type="match status" value="1"/>
</dbReference>
<feature type="domain" description="Solute-binding protein family 5" evidence="15">
    <location>
        <begin position="78"/>
        <end position="459"/>
    </location>
</feature>
<dbReference type="FunFam" id="3.40.190.10:FF:000018">
    <property type="entry name" value="Oligopeptide ABC transporter, oligopeptide-binding protein"/>
    <property type="match status" value="1"/>
</dbReference>
<dbReference type="CDD" id="cd08504">
    <property type="entry name" value="PBP2_OppA"/>
    <property type="match status" value="1"/>
</dbReference>
<dbReference type="GO" id="GO:1904680">
    <property type="term" value="F:peptide transmembrane transporter activity"/>
    <property type="evidence" value="ECO:0007669"/>
    <property type="project" value="TreeGrafter"/>
</dbReference>
<keyword evidence="7" id="KW-0571">Peptide transport</keyword>
<gene>
    <name evidence="16" type="ORF">BW425_22400</name>
</gene>
<dbReference type="Gene3D" id="3.10.105.10">
    <property type="entry name" value="Dipeptide-binding Protein, Domain 3"/>
    <property type="match status" value="1"/>
</dbReference>
<dbReference type="InterPro" id="IPR039424">
    <property type="entry name" value="SBP_5"/>
</dbReference>
<dbReference type="Pfam" id="PF00496">
    <property type="entry name" value="SBP_bac_5"/>
    <property type="match status" value="1"/>
</dbReference>
<evidence type="ECO:0000313" key="16">
    <source>
        <dbReference type="EMBL" id="OUM46704.1"/>
    </source>
</evidence>
<evidence type="ECO:0000256" key="4">
    <source>
        <dbReference type="ARBA" id="ARBA00022448"/>
    </source>
</evidence>
<dbReference type="RefSeq" id="WP_077294136.1">
    <property type="nucleotide sequence ID" value="NZ_JBEUTC010000322.1"/>
</dbReference>
<dbReference type="SUPFAM" id="SSF53850">
    <property type="entry name" value="Periplasmic binding protein-like II"/>
    <property type="match status" value="1"/>
</dbReference>
<dbReference type="FunFam" id="3.90.76.10:FF:000001">
    <property type="entry name" value="Oligopeptide ABC transporter substrate-binding protein"/>
    <property type="match status" value="1"/>
</dbReference>
<keyword evidence="6" id="KW-0574">Periplasm</keyword>
<dbReference type="InterPro" id="IPR030678">
    <property type="entry name" value="Peptide/Ni-bd"/>
</dbReference>